<gene>
    <name evidence="10" type="ORF">GII36_00355</name>
</gene>
<keyword evidence="4 7" id="KW-1133">Transmembrane helix</keyword>
<dbReference type="PANTHER" id="PTHR30572:SF4">
    <property type="entry name" value="ABC TRANSPORTER PERMEASE YTRF"/>
    <property type="match status" value="1"/>
</dbReference>
<organism evidence="10 11">
    <name type="scientific">Candidatus Mycosynbacter amalyticus</name>
    <dbReference type="NCBI Taxonomy" id="2665156"/>
    <lineage>
        <taxon>Bacteria</taxon>
        <taxon>Candidatus Saccharimonadota</taxon>
        <taxon>Candidatus Saccharimonadota incertae sedis</taxon>
        <taxon>Candidatus Mycosynbacter</taxon>
    </lineage>
</organism>
<evidence type="ECO:0000256" key="1">
    <source>
        <dbReference type="ARBA" id="ARBA00004651"/>
    </source>
</evidence>
<dbReference type="RefSeq" id="WP_260763569.1">
    <property type="nucleotide sequence ID" value="NZ_CP045921.1"/>
</dbReference>
<evidence type="ECO:0000256" key="6">
    <source>
        <dbReference type="ARBA" id="ARBA00038076"/>
    </source>
</evidence>
<dbReference type="Proteomes" id="UP001059824">
    <property type="component" value="Chromosome"/>
</dbReference>
<proteinExistence type="inferred from homology"/>
<evidence type="ECO:0000256" key="4">
    <source>
        <dbReference type="ARBA" id="ARBA00022989"/>
    </source>
</evidence>
<dbReference type="InterPro" id="IPR003838">
    <property type="entry name" value="ABC3_permease_C"/>
</dbReference>
<evidence type="ECO:0000256" key="7">
    <source>
        <dbReference type="SAM" id="Phobius"/>
    </source>
</evidence>
<protein>
    <submittedName>
        <fullName evidence="10">FtsX-like permease family protein</fullName>
    </submittedName>
</protein>
<feature type="transmembrane region" description="Helical" evidence="7">
    <location>
        <begin position="281"/>
        <end position="314"/>
    </location>
</feature>
<dbReference type="EMBL" id="CP045921">
    <property type="protein sequence ID" value="QHN42313.1"/>
    <property type="molecule type" value="Genomic_DNA"/>
</dbReference>
<evidence type="ECO:0000259" key="9">
    <source>
        <dbReference type="Pfam" id="PF12704"/>
    </source>
</evidence>
<feature type="transmembrane region" description="Helical" evidence="7">
    <location>
        <begin position="375"/>
        <end position="398"/>
    </location>
</feature>
<dbReference type="Pfam" id="PF02687">
    <property type="entry name" value="FtsX"/>
    <property type="match status" value="1"/>
</dbReference>
<feature type="domain" description="MacB-like periplasmic core" evidence="9">
    <location>
        <begin position="23"/>
        <end position="255"/>
    </location>
</feature>
<sequence>MRLLIVNHISVARESLRRNRLRTLLTTLGITLGVACMTVIFALSYGAAKLVSDQVDALGGNIAVIRPGTEQTPQNLRDMVAPLGGNSFAVSSLTEKDYRTVSELDNVADAAPLMSVDGSVKTNDSKQTITDAPIVATTPALATVSDLKIQDGQFIDDITNQNTAVIGHQLSIDLFGTDQSIGQLFKVRGQQFTVIGVLKTVDDAINYNNLNVNDAVIISLDSGKSFNQGIAQIRQIDVKAKDAANLSALTSQINKVITDNHNGEKDFTVLTGDQISKPTSLLFNLVGVVAMLVSAIALIIGGIGIMNIMLANVAERTREIGIRKAVGASNYHITFQFLIEALVMSISGGVFGFLLGYAVALLLSTFLPFNPGFTWWVPVASIGTSMLVGLVFGIYPALRAARKNPIEALRQYH</sequence>
<dbReference type="InterPro" id="IPR025857">
    <property type="entry name" value="MacB_PCD"/>
</dbReference>
<comment type="subcellular location">
    <subcellularLocation>
        <location evidence="1">Cell membrane</location>
        <topology evidence="1">Multi-pass membrane protein</topology>
    </subcellularLocation>
</comment>
<keyword evidence="2" id="KW-1003">Cell membrane</keyword>
<evidence type="ECO:0000313" key="10">
    <source>
        <dbReference type="EMBL" id="QHN42313.1"/>
    </source>
</evidence>
<evidence type="ECO:0000256" key="2">
    <source>
        <dbReference type="ARBA" id="ARBA00022475"/>
    </source>
</evidence>
<keyword evidence="5 7" id="KW-0472">Membrane</keyword>
<dbReference type="InterPro" id="IPR050250">
    <property type="entry name" value="Macrolide_Exporter_MacB"/>
</dbReference>
<evidence type="ECO:0000313" key="11">
    <source>
        <dbReference type="Proteomes" id="UP001059824"/>
    </source>
</evidence>
<feature type="domain" description="ABC3 transporter permease C-terminal" evidence="8">
    <location>
        <begin position="292"/>
        <end position="405"/>
    </location>
</feature>
<feature type="transmembrane region" description="Helical" evidence="7">
    <location>
        <begin position="335"/>
        <end position="363"/>
    </location>
</feature>
<evidence type="ECO:0000259" key="8">
    <source>
        <dbReference type="Pfam" id="PF02687"/>
    </source>
</evidence>
<dbReference type="GO" id="GO:0022857">
    <property type="term" value="F:transmembrane transporter activity"/>
    <property type="evidence" value="ECO:0007669"/>
    <property type="project" value="TreeGrafter"/>
</dbReference>
<keyword evidence="11" id="KW-1185">Reference proteome</keyword>
<comment type="similarity">
    <text evidence="6">Belongs to the ABC-4 integral membrane protein family.</text>
</comment>
<dbReference type="PANTHER" id="PTHR30572">
    <property type="entry name" value="MEMBRANE COMPONENT OF TRANSPORTER-RELATED"/>
    <property type="match status" value="1"/>
</dbReference>
<dbReference type="KEGG" id="mama:GII36_00355"/>
<reference evidence="10" key="1">
    <citation type="journal article" date="2021" name="Nat. Microbiol.">
        <title>Cocultivation of an ultrasmall environmental parasitic bacterium with lytic ability against bacteria associated with wastewater foams.</title>
        <authorList>
            <person name="Batinovic S."/>
            <person name="Rose J.J.A."/>
            <person name="Ratcliffe J."/>
            <person name="Seviour R.J."/>
            <person name="Petrovski S."/>
        </authorList>
    </citation>
    <scope>NUCLEOTIDE SEQUENCE</scope>
    <source>
        <strain evidence="10">JR1</strain>
    </source>
</reference>
<dbReference type="Pfam" id="PF12704">
    <property type="entry name" value="MacB_PCD"/>
    <property type="match status" value="1"/>
</dbReference>
<name>A0A857MID6_9BACT</name>
<evidence type="ECO:0000256" key="5">
    <source>
        <dbReference type="ARBA" id="ARBA00023136"/>
    </source>
</evidence>
<evidence type="ECO:0000256" key="3">
    <source>
        <dbReference type="ARBA" id="ARBA00022692"/>
    </source>
</evidence>
<dbReference type="AlphaFoldDB" id="A0A857MID6"/>
<keyword evidence="3 7" id="KW-0812">Transmembrane</keyword>
<feature type="transmembrane region" description="Helical" evidence="7">
    <location>
        <begin position="21"/>
        <end position="45"/>
    </location>
</feature>
<accession>A0A857MID6</accession>
<dbReference type="GO" id="GO:0005886">
    <property type="term" value="C:plasma membrane"/>
    <property type="evidence" value="ECO:0007669"/>
    <property type="project" value="UniProtKB-SubCell"/>
</dbReference>